<evidence type="ECO:0000313" key="1">
    <source>
        <dbReference type="EMBL" id="KAJ3815055.1"/>
    </source>
</evidence>
<dbReference type="Proteomes" id="UP001163835">
    <property type="component" value="Unassembled WGS sequence"/>
</dbReference>
<reference evidence="1" key="1">
    <citation type="submission" date="2022-09" db="EMBL/GenBank/DDBJ databases">
        <title>A Global Phylogenomic Analysis of the Shiitake Genus Lentinula.</title>
        <authorList>
            <consortium name="DOE Joint Genome Institute"/>
            <person name="Sierra-Patev S."/>
            <person name="Min B."/>
            <person name="Naranjo-Ortiz M."/>
            <person name="Looney B."/>
            <person name="Konkel Z."/>
            <person name="Slot J.C."/>
            <person name="Sakamoto Y."/>
            <person name="Steenwyk J.L."/>
            <person name="Rokas A."/>
            <person name="Carro J."/>
            <person name="Camarero S."/>
            <person name="Ferreira P."/>
            <person name="Molpeceres G."/>
            <person name="Ruiz-Duenas F.J."/>
            <person name="Serrano A."/>
            <person name="Henrissat B."/>
            <person name="Drula E."/>
            <person name="Hughes K.W."/>
            <person name="Mata J.L."/>
            <person name="Ishikawa N.K."/>
            <person name="Vargas-Isla R."/>
            <person name="Ushijima S."/>
            <person name="Smith C.A."/>
            <person name="Ahrendt S."/>
            <person name="Andreopoulos W."/>
            <person name="He G."/>
            <person name="Labutti K."/>
            <person name="Lipzen A."/>
            <person name="Ng V."/>
            <person name="Riley R."/>
            <person name="Sandor L."/>
            <person name="Barry K."/>
            <person name="Martinez A.T."/>
            <person name="Xiao Y."/>
            <person name="Gibbons J.G."/>
            <person name="Terashima K."/>
            <person name="Grigoriev I.V."/>
            <person name="Hibbett D.S."/>
        </authorList>
    </citation>
    <scope>NUCLEOTIDE SEQUENCE</scope>
    <source>
        <strain evidence="1">TMI1499</strain>
    </source>
</reference>
<organism evidence="1 2">
    <name type="scientific">Lentinula aff. lateritia</name>
    <dbReference type="NCBI Taxonomy" id="2804960"/>
    <lineage>
        <taxon>Eukaryota</taxon>
        <taxon>Fungi</taxon>
        <taxon>Dikarya</taxon>
        <taxon>Basidiomycota</taxon>
        <taxon>Agaricomycotina</taxon>
        <taxon>Agaricomycetes</taxon>
        <taxon>Agaricomycetidae</taxon>
        <taxon>Agaricales</taxon>
        <taxon>Marasmiineae</taxon>
        <taxon>Omphalotaceae</taxon>
        <taxon>Lentinula</taxon>
    </lineage>
</organism>
<comment type="caution">
    <text evidence="1">The sequence shown here is derived from an EMBL/GenBank/DDBJ whole genome shotgun (WGS) entry which is preliminary data.</text>
</comment>
<accession>A0ACC1UE97</accession>
<keyword evidence="2" id="KW-1185">Reference proteome</keyword>
<gene>
    <name evidence="1" type="ORF">F5876DRAFT_72433</name>
</gene>
<protein>
    <submittedName>
        <fullName evidence="1">Uncharacterized protein</fullName>
    </submittedName>
</protein>
<sequence>MPISLFVLDDYFNSNQIGLPSTSNLHRSSSWTDASPSHSASTTPEPSDPVLPLKRRFHDMNSPNQENDYSPARTRPKKRQRIQHTADVNDLDNDFAEFSMVSIRNLKPLANSVSKNHFSPSQDLIRKRNASQHSTSSDLSCSSLSSRACLSFPSVAIQSFPRIDLRRTLSLNHYGPLKPKILTPLLIRPGRKLTADCDNSSASAFTSFWNQIAKESIRTVSSGIDGTEITPILVSALPDMATITTTLEPAPTSPEPLTIFLPGKLHLGKKFCAENKRAR</sequence>
<evidence type="ECO:0000313" key="2">
    <source>
        <dbReference type="Proteomes" id="UP001163835"/>
    </source>
</evidence>
<dbReference type="EMBL" id="MU794956">
    <property type="protein sequence ID" value="KAJ3815055.1"/>
    <property type="molecule type" value="Genomic_DNA"/>
</dbReference>
<name>A0ACC1UE97_9AGAR</name>
<proteinExistence type="predicted"/>